<protein>
    <submittedName>
        <fullName evidence="2">Uncharacterized protein</fullName>
    </submittedName>
</protein>
<accession>A0A8T0V4A3</accession>
<feature type="region of interest" description="Disordered" evidence="1">
    <location>
        <begin position="23"/>
        <end position="88"/>
    </location>
</feature>
<sequence length="151" mass="16215">MLGPFYASAKWFLQIDPRSARLKPLPPPAVASSPHSSNPPPPDEPQIHAVAPESAARSSLPSAPAPRRPGWSRCAEEGDECGRPPGRLPSATTWVLQRRLAAGTACWSCFAEGPIFWGLEMFACRKSHARVLLPGGIPCLLEMVGGTCRHV</sequence>
<comment type="caution">
    <text evidence="2">The sequence shown here is derived from an EMBL/GenBank/DDBJ whole genome shotgun (WGS) entry which is preliminary data.</text>
</comment>
<name>A0A8T0V4A3_PANVG</name>
<gene>
    <name evidence="2" type="ORF">PVAP13_3KG272881</name>
</gene>
<dbReference type="AlphaFoldDB" id="A0A8T0V4A3"/>
<reference evidence="2" key="1">
    <citation type="submission" date="2020-05" db="EMBL/GenBank/DDBJ databases">
        <title>WGS assembly of Panicum virgatum.</title>
        <authorList>
            <person name="Lovell J.T."/>
            <person name="Jenkins J."/>
            <person name="Shu S."/>
            <person name="Juenger T.E."/>
            <person name="Schmutz J."/>
        </authorList>
    </citation>
    <scope>NUCLEOTIDE SEQUENCE</scope>
    <source>
        <strain evidence="2">AP13</strain>
    </source>
</reference>
<evidence type="ECO:0000313" key="3">
    <source>
        <dbReference type="Proteomes" id="UP000823388"/>
    </source>
</evidence>
<proteinExistence type="predicted"/>
<evidence type="ECO:0000313" key="2">
    <source>
        <dbReference type="EMBL" id="KAG2628316.1"/>
    </source>
</evidence>
<evidence type="ECO:0000256" key="1">
    <source>
        <dbReference type="SAM" id="MobiDB-lite"/>
    </source>
</evidence>
<feature type="compositionally biased region" description="Low complexity" evidence="1">
    <location>
        <begin position="51"/>
        <end position="62"/>
    </location>
</feature>
<organism evidence="2 3">
    <name type="scientific">Panicum virgatum</name>
    <name type="common">Blackwell switchgrass</name>
    <dbReference type="NCBI Taxonomy" id="38727"/>
    <lineage>
        <taxon>Eukaryota</taxon>
        <taxon>Viridiplantae</taxon>
        <taxon>Streptophyta</taxon>
        <taxon>Embryophyta</taxon>
        <taxon>Tracheophyta</taxon>
        <taxon>Spermatophyta</taxon>
        <taxon>Magnoliopsida</taxon>
        <taxon>Liliopsida</taxon>
        <taxon>Poales</taxon>
        <taxon>Poaceae</taxon>
        <taxon>PACMAD clade</taxon>
        <taxon>Panicoideae</taxon>
        <taxon>Panicodae</taxon>
        <taxon>Paniceae</taxon>
        <taxon>Panicinae</taxon>
        <taxon>Panicum</taxon>
        <taxon>Panicum sect. Hiantes</taxon>
    </lineage>
</organism>
<dbReference type="Proteomes" id="UP000823388">
    <property type="component" value="Chromosome 3K"/>
</dbReference>
<dbReference type="EMBL" id="CM029041">
    <property type="protein sequence ID" value="KAG2628316.1"/>
    <property type="molecule type" value="Genomic_DNA"/>
</dbReference>
<keyword evidence="3" id="KW-1185">Reference proteome</keyword>